<dbReference type="Proteomes" id="UP000576082">
    <property type="component" value="Unassembled WGS sequence"/>
</dbReference>
<dbReference type="SMART" id="SM00060">
    <property type="entry name" value="FN3"/>
    <property type="match status" value="2"/>
</dbReference>
<dbReference type="RefSeq" id="WP_169654395.1">
    <property type="nucleotide sequence ID" value="NZ_JABANE010000003.1"/>
</dbReference>
<name>A0A7X9RQD3_9BACT</name>
<evidence type="ECO:0000256" key="2">
    <source>
        <dbReference type="ARBA" id="ARBA00022722"/>
    </source>
</evidence>
<dbReference type="SUPFAM" id="SSF49265">
    <property type="entry name" value="Fibronectin type III"/>
    <property type="match status" value="1"/>
</dbReference>
<comment type="similarity">
    <text evidence="1">Belongs to the EndA/NucM nuclease family.</text>
</comment>
<dbReference type="Gene3D" id="2.60.40.10">
    <property type="entry name" value="Immunoglobulins"/>
    <property type="match status" value="2"/>
</dbReference>
<feature type="chain" id="PRO_5031156545" evidence="4">
    <location>
        <begin position="24"/>
        <end position="836"/>
    </location>
</feature>
<dbReference type="PROSITE" id="PS50853">
    <property type="entry name" value="FN3"/>
    <property type="match status" value="2"/>
</dbReference>
<dbReference type="Pfam" id="PF00041">
    <property type="entry name" value="fn3"/>
    <property type="match status" value="2"/>
</dbReference>
<protein>
    <submittedName>
        <fullName evidence="6">T9SS type A sorting domain-containing protein</fullName>
    </submittedName>
</protein>
<feature type="domain" description="Fibronectin type-III" evidence="5">
    <location>
        <begin position="276"/>
        <end position="361"/>
    </location>
</feature>
<dbReference type="CDD" id="cd00063">
    <property type="entry name" value="FN3"/>
    <property type="match status" value="1"/>
</dbReference>
<dbReference type="InterPro" id="IPR003961">
    <property type="entry name" value="FN3_dom"/>
</dbReference>
<keyword evidence="3" id="KW-0378">Hydrolase</keyword>
<dbReference type="NCBIfam" id="TIGR04183">
    <property type="entry name" value="Por_Secre_tail"/>
    <property type="match status" value="1"/>
</dbReference>
<evidence type="ECO:0000259" key="5">
    <source>
        <dbReference type="PROSITE" id="PS50853"/>
    </source>
</evidence>
<dbReference type="InterPro" id="IPR007346">
    <property type="entry name" value="Endonuclease-I"/>
</dbReference>
<dbReference type="InterPro" id="IPR026444">
    <property type="entry name" value="Secre_tail"/>
</dbReference>
<keyword evidence="4" id="KW-0732">Signal</keyword>
<keyword evidence="7" id="KW-1185">Reference proteome</keyword>
<evidence type="ECO:0000256" key="4">
    <source>
        <dbReference type="SAM" id="SignalP"/>
    </source>
</evidence>
<dbReference type="PANTHER" id="PTHR33607:SF2">
    <property type="entry name" value="ENDONUCLEASE-1"/>
    <property type="match status" value="1"/>
</dbReference>
<evidence type="ECO:0000313" key="6">
    <source>
        <dbReference type="EMBL" id="NME66648.1"/>
    </source>
</evidence>
<feature type="signal peptide" evidence="4">
    <location>
        <begin position="1"/>
        <end position="23"/>
    </location>
</feature>
<gene>
    <name evidence="6" type="ORF">HHU12_01610</name>
</gene>
<dbReference type="SUPFAM" id="SSF54060">
    <property type="entry name" value="His-Me finger endonucleases"/>
    <property type="match status" value="1"/>
</dbReference>
<dbReference type="Pfam" id="PF04231">
    <property type="entry name" value="Endonuclease_1"/>
    <property type="match status" value="1"/>
</dbReference>
<dbReference type="InterPro" id="IPR044925">
    <property type="entry name" value="His-Me_finger_sf"/>
</dbReference>
<evidence type="ECO:0000256" key="1">
    <source>
        <dbReference type="ARBA" id="ARBA00006429"/>
    </source>
</evidence>
<proteinExistence type="inferred from homology"/>
<dbReference type="InterPro" id="IPR036116">
    <property type="entry name" value="FN3_sf"/>
</dbReference>
<feature type="domain" description="Fibronectin type-III" evidence="5">
    <location>
        <begin position="516"/>
        <end position="602"/>
    </location>
</feature>
<dbReference type="InterPro" id="IPR013783">
    <property type="entry name" value="Ig-like_fold"/>
</dbReference>
<dbReference type="EMBL" id="JABANE010000003">
    <property type="protein sequence ID" value="NME66648.1"/>
    <property type="molecule type" value="Genomic_DNA"/>
</dbReference>
<reference evidence="6 7" key="1">
    <citation type="submission" date="2020-04" db="EMBL/GenBank/DDBJ databases">
        <title>Flammeovirga sp. SR4, a novel species isolated from seawater.</title>
        <authorList>
            <person name="Wang X."/>
        </authorList>
    </citation>
    <scope>NUCLEOTIDE SEQUENCE [LARGE SCALE GENOMIC DNA]</scope>
    <source>
        <strain evidence="6 7">ATCC 23126</strain>
    </source>
</reference>
<dbReference type="GO" id="GO:0016787">
    <property type="term" value="F:hydrolase activity"/>
    <property type="evidence" value="ECO:0007669"/>
    <property type="project" value="UniProtKB-KW"/>
</dbReference>
<dbReference type="GO" id="GO:0004518">
    <property type="term" value="F:nuclease activity"/>
    <property type="evidence" value="ECO:0007669"/>
    <property type="project" value="UniProtKB-KW"/>
</dbReference>
<comment type="caution">
    <text evidence="6">The sequence shown here is derived from an EMBL/GenBank/DDBJ whole genome shotgun (WGS) entry which is preliminary data.</text>
</comment>
<dbReference type="PANTHER" id="PTHR33607">
    <property type="entry name" value="ENDONUCLEASE-1"/>
    <property type="match status" value="1"/>
</dbReference>
<sequence>MKNQLKGMLLLKLMALIITTSYAQIPANYYQSAQGKSGSELKSALHSIIDGHREYPYSSSSTDVWDILKETDKDPNNPNNVILFYTGWSVNANQEYNSGKGWNREHVWAKSHGNFGTSQGAGTDCHHLRPTDITVNSARDSRWFDEASVEYIDGDGATGNYTSSSEWIWEPRPEVKGDVARMLFYMATRYEGTSGDPDLELVDYLPSNDYTSEPIHAKLSTLIAWHLQDPVDDFERNRNEVVYSYQGNRNPYIDHPEYVCLVYNCGTPADTAPPTKPSNLISTSITSTSFHLAWSPSSDNVGVTGYKVFVNGILSKTTSNLSVSIEGLTSGTSYQVAVSAVDQVGNESSQSTSINVTTNNDDVTPPHSDVYVETFTNFSEGGSYQSGSFVGDNEISWNYYSSRGDISIEGSTPTFGKGKNPAGALQSSVIAGGIGTLSFEYMQAFSTSVSFKVYVNSVLVTTVQGGSQNQIVSAGPFNVNMNGNCTLRFEQSGSSSGQVAIDNVTWTSLAAADTQAPTQPTLDVSEITTTTATMNWTSSSDNIGVEGYKVIVNGNEIAQTASTSFVLQELEVLTTYTVEVIAFDAAGNNSATAISTFSTLDEIPVVTEEFVETFDNFSEGGSYKSGSFVGSHGITWTYASARGDLNFNGTALTLGKGKAPAGALESSTISGGVQTLSFDYSQAYSSAVKLEVYVNNVYYTTVEGGSKGSAENTGEIQVGVTGGARIKLVQKNTSSGQIKIDNLTWTTAAQTSSSRKQFALEVTALKLLSNPVTDVLRFQNAEEGMQYEIISMEGKTVNRGVLGNSVSIATEGLPKGVYILKMLIGDQIQNLRFVKN</sequence>
<evidence type="ECO:0000313" key="7">
    <source>
        <dbReference type="Proteomes" id="UP000576082"/>
    </source>
</evidence>
<keyword evidence="2" id="KW-0540">Nuclease</keyword>
<organism evidence="6 7">
    <name type="scientific">Flammeovirga aprica JL-4</name>
    <dbReference type="NCBI Taxonomy" id="694437"/>
    <lineage>
        <taxon>Bacteria</taxon>
        <taxon>Pseudomonadati</taxon>
        <taxon>Bacteroidota</taxon>
        <taxon>Cytophagia</taxon>
        <taxon>Cytophagales</taxon>
        <taxon>Flammeovirgaceae</taxon>
        <taxon>Flammeovirga</taxon>
    </lineage>
</organism>
<dbReference type="AlphaFoldDB" id="A0A7X9RQD3"/>
<evidence type="ECO:0000256" key="3">
    <source>
        <dbReference type="ARBA" id="ARBA00022801"/>
    </source>
</evidence>
<accession>A0A7X9RQD3</accession>